<protein>
    <submittedName>
        <fullName evidence="1">Uncharacterized protein</fullName>
    </submittedName>
</protein>
<evidence type="ECO:0000313" key="1">
    <source>
        <dbReference type="EMBL" id="BBF63976.1"/>
    </source>
</evidence>
<proteinExistence type="predicted"/>
<dbReference type="KEGG" id="afj:AFERRID_01940"/>
<organism evidence="1 2">
    <name type="scientific">Acidithiobacillus ferridurans</name>
    <dbReference type="NCBI Taxonomy" id="1232575"/>
    <lineage>
        <taxon>Bacteria</taxon>
        <taxon>Pseudomonadati</taxon>
        <taxon>Pseudomonadota</taxon>
        <taxon>Acidithiobacillia</taxon>
        <taxon>Acidithiobacillales</taxon>
        <taxon>Acidithiobacillaceae</taxon>
        <taxon>Acidithiobacillus</taxon>
    </lineage>
</organism>
<dbReference type="EMBL" id="AP018795">
    <property type="protein sequence ID" value="BBF63976.1"/>
    <property type="molecule type" value="Genomic_DNA"/>
</dbReference>
<dbReference type="Proteomes" id="UP000280188">
    <property type="component" value="Chromosome"/>
</dbReference>
<sequence length="91" mass="9926">MNGATKKVISRTVVGEHIDIRMLTTILIKHFKKKTGHYELAPEFAFSVVQAGPSPDKVMPTVMVGLSRMALVEVSEATQMSVDAGAIQKKK</sequence>
<name>A0A2Z6IF96_ACIFI</name>
<accession>A0A2Z6IF96</accession>
<keyword evidence="2" id="KW-1185">Reference proteome</keyword>
<dbReference type="RefSeq" id="WP_126604198.1">
    <property type="nucleotide sequence ID" value="NZ_AP018795.1"/>
</dbReference>
<reference evidence="1 2" key="1">
    <citation type="journal article" date="2018" name="Microbiol. Resour. Announc.">
        <title>Complete Genome Sequence of Acidithiobacillus ferridurans JCM 18981.</title>
        <authorList>
            <person name="Miyauchi T."/>
            <person name="Kouzuma A."/>
            <person name="Abe T."/>
            <person name="Watanabe K."/>
        </authorList>
    </citation>
    <scope>NUCLEOTIDE SEQUENCE [LARGE SCALE GENOMIC DNA]</scope>
    <source>
        <strain evidence="2">ATCC 33020 / DSM 29468 / JCM 18981 / 11Fe</strain>
    </source>
</reference>
<gene>
    <name evidence="1" type="ORF">AFERRID_01940</name>
</gene>
<dbReference type="AlphaFoldDB" id="A0A2Z6IF96"/>
<evidence type="ECO:0000313" key="2">
    <source>
        <dbReference type="Proteomes" id="UP000280188"/>
    </source>
</evidence>